<evidence type="ECO:0000256" key="5">
    <source>
        <dbReference type="ARBA" id="ARBA00023098"/>
    </source>
</evidence>
<comment type="caution">
    <text evidence="7">The sequence shown here is derived from an EMBL/GenBank/DDBJ whole genome shotgun (WGS) entry which is preliminary data.</text>
</comment>
<evidence type="ECO:0000259" key="6">
    <source>
        <dbReference type="Pfam" id="PF25371"/>
    </source>
</evidence>
<evidence type="ECO:0000313" key="8">
    <source>
        <dbReference type="Proteomes" id="UP000093451"/>
    </source>
</evidence>
<proteinExistence type="inferred from homology"/>
<sequence>MILEAALERLIKIGTLSVTFPDGTVRFFGTGGEPRASMAIRSKKAQRRLARNPALALGEAYMDGDVEFGDRDLFGTLDFLAMNSMEGGSHPFDKFMEKLRWLRRSLDQLNSTARSRRNVAHHYDLDDRLYSVILDHDRQYSCAYFADGDESLEEAQLKKKVHIASKLLLDRPGLEVLDIGCGWGGMALFLAKEYGARVIGLTLSQEQLSVARRRAFEEGLSGLVSFELIDYRDWDQRVDRIVSVGMFEHVGINYYNTFFHKVKSLLRDDGVAVIHAIGRADGPGSTNPWIAKYIFPGGYSPAVSEVMSVVEKSGLWASDIEILRLHYARTLELWRERFDKHRKDLARLYDERFCRMFEFYLIGSELAFRRLGHMNWQIQLTKDVATVPLARDYISEMERTKLISIASRSRIPIDDPSGGRKSGVGLVLSNVDGIRASRENRSVATSEPAA</sequence>
<dbReference type="AlphaFoldDB" id="A0AB36EBJ0"/>
<evidence type="ECO:0000256" key="2">
    <source>
        <dbReference type="ARBA" id="ARBA00022603"/>
    </source>
</evidence>
<accession>A0AB36EBJ0</accession>
<evidence type="ECO:0000313" key="7">
    <source>
        <dbReference type="EMBL" id="OCJ32746.1"/>
    </source>
</evidence>
<dbReference type="InterPro" id="IPR050723">
    <property type="entry name" value="CFA/CMAS"/>
</dbReference>
<dbReference type="Proteomes" id="UP000093451">
    <property type="component" value="Unassembled WGS sequence"/>
</dbReference>
<dbReference type="SUPFAM" id="SSF53335">
    <property type="entry name" value="S-adenosyl-L-methionine-dependent methyltransferases"/>
    <property type="match status" value="1"/>
</dbReference>
<dbReference type="InterPro" id="IPR003333">
    <property type="entry name" value="CMAS"/>
</dbReference>
<evidence type="ECO:0000256" key="3">
    <source>
        <dbReference type="ARBA" id="ARBA00022679"/>
    </source>
</evidence>
<protein>
    <submittedName>
        <fullName evidence="7">Cyclopropane-fatty-acyl-phospholipid synthase</fullName>
    </submittedName>
</protein>
<dbReference type="PIRSF" id="PIRSF003085">
    <property type="entry name" value="CMAS"/>
    <property type="match status" value="1"/>
</dbReference>
<dbReference type="RefSeq" id="WP_065689072.1">
    <property type="nucleotide sequence ID" value="NZ_LXKT01000029.1"/>
</dbReference>
<reference evidence="7 8" key="1">
    <citation type="journal article" date="2016" name="PeerJ">
        <title>Gall-ID: tools for genotyping gall-causing phytopathogenic bacteria.</title>
        <authorList>
            <person name="Davis E.W.II."/>
            <person name="Weisberg A.J."/>
            <person name="Tabima J.F."/>
            <person name="Grunwald N.J."/>
            <person name="Chang J.H."/>
        </authorList>
    </citation>
    <scope>NUCLEOTIDE SEQUENCE [LARGE SCALE GENOMIC DNA]</scope>
    <source>
        <strain evidence="7 8">N2/73</strain>
    </source>
</reference>
<dbReference type="CDD" id="cd02440">
    <property type="entry name" value="AdoMet_MTases"/>
    <property type="match status" value="1"/>
</dbReference>
<dbReference type="Pfam" id="PF02353">
    <property type="entry name" value="CMAS"/>
    <property type="match status" value="1"/>
</dbReference>
<evidence type="ECO:0000256" key="4">
    <source>
        <dbReference type="ARBA" id="ARBA00022691"/>
    </source>
</evidence>
<dbReference type="PANTHER" id="PTHR43667:SF1">
    <property type="entry name" value="CYCLOPROPANE-FATTY-ACYL-PHOSPHOLIPID SYNTHASE"/>
    <property type="match status" value="1"/>
</dbReference>
<keyword evidence="5" id="KW-0443">Lipid metabolism</keyword>
<organism evidence="7 8">
    <name type="scientific">Agrobacterium tumefaciens</name>
    <dbReference type="NCBI Taxonomy" id="358"/>
    <lineage>
        <taxon>Bacteria</taxon>
        <taxon>Pseudomonadati</taxon>
        <taxon>Pseudomonadota</taxon>
        <taxon>Alphaproteobacteria</taxon>
        <taxon>Hyphomicrobiales</taxon>
        <taxon>Rhizobiaceae</taxon>
        <taxon>Rhizobium/Agrobacterium group</taxon>
        <taxon>Agrobacterium</taxon>
        <taxon>Agrobacterium tumefaciens complex</taxon>
    </lineage>
</organism>
<evidence type="ECO:0000256" key="1">
    <source>
        <dbReference type="ARBA" id="ARBA00010815"/>
    </source>
</evidence>
<name>A0AB36EBJ0_AGRTU</name>
<dbReference type="EMBL" id="LXKT01000029">
    <property type="protein sequence ID" value="OCJ32746.1"/>
    <property type="molecule type" value="Genomic_DNA"/>
</dbReference>
<dbReference type="PANTHER" id="PTHR43667">
    <property type="entry name" value="CYCLOPROPANE-FATTY-ACYL-PHOSPHOLIPID SYNTHASE"/>
    <property type="match status" value="1"/>
</dbReference>
<dbReference type="GO" id="GO:0008610">
    <property type="term" value="P:lipid biosynthetic process"/>
    <property type="evidence" value="ECO:0007669"/>
    <property type="project" value="InterPro"/>
</dbReference>
<feature type="domain" description="DUF7884" evidence="6">
    <location>
        <begin position="7"/>
        <end position="68"/>
    </location>
</feature>
<dbReference type="Pfam" id="PF25371">
    <property type="entry name" value="DUF7884"/>
    <property type="match status" value="1"/>
</dbReference>
<dbReference type="InterPro" id="IPR029063">
    <property type="entry name" value="SAM-dependent_MTases_sf"/>
</dbReference>
<comment type="similarity">
    <text evidence="1">Belongs to the CFA/CMAS family.</text>
</comment>
<keyword evidence="2" id="KW-0489">Methyltransferase</keyword>
<dbReference type="GO" id="GO:0008168">
    <property type="term" value="F:methyltransferase activity"/>
    <property type="evidence" value="ECO:0007669"/>
    <property type="project" value="UniProtKB-KW"/>
</dbReference>
<dbReference type="InterPro" id="IPR057206">
    <property type="entry name" value="DUF7884"/>
</dbReference>
<keyword evidence="3" id="KW-0808">Transferase</keyword>
<dbReference type="Gene3D" id="3.40.50.150">
    <property type="entry name" value="Vaccinia Virus protein VP39"/>
    <property type="match status" value="1"/>
</dbReference>
<dbReference type="GO" id="GO:0032259">
    <property type="term" value="P:methylation"/>
    <property type="evidence" value="ECO:0007669"/>
    <property type="project" value="UniProtKB-KW"/>
</dbReference>
<keyword evidence="4" id="KW-0949">S-adenosyl-L-methionine</keyword>
<gene>
    <name evidence="7" type="ORF">A6U91_21435</name>
</gene>